<organism evidence="1 2">
    <name type="scientific">Candidatus Nitrospira neomarina</name>
    <dbReference type="NCBI Taxonomy" id="3020899"/>
    <lineage>
        <taxon>Bacteria</taxon>
        <taxon>Pseudomonadati</taxon>
        <taxon>Nitrospirota</taxon>
        <taxon>Nitrospiria</taxon>
        <taxon>Nitrospirales</taxon>
        <taxon>Nitrospiraceae</taxon>
        <taxon>Nitrospira</taxon>
    </lineage>
</organism>
<evidence type="ECO:0000313" key="2">
    <source>
        <dbReference type="Proteomes" id="UP001302494"/>
    </source>
</evidence>
<gene>
    <name evidence="1" type="ORF">PQG83_09195</name>
</gene>
<dbReference type="KEGG" id="nneo:PQG83_09195"/>
<dbReference type="EMBL" id="CP116968">
    <property type="protein sequence ID" value="WNM63914.1"/>
    <property type="molecule type" value="Genomic_DNA"/>
</dbReference>
<keyword evidence="2" id="KW-1185">Reference proteome</keyword>
<dbReference type="AlphaFoldDB" id="A0AA96K506"/>
<proteinExistence type="predicted"/>
<protein>
    <submittedName>
        <fullName evidence="1">Uncharacterized protein</fullName>
    </submittedName>
</protein>
<evidence type="ECO:0000313" key="1">
    <source>
        <dbReference type="EMBL" id="WNM63914.1"/>
    </source>
</evidence>
<dbReference type="RefSeq" id="WP_312748710.1">
    <property type="nucleotide sequence ID" value="NZ_CP116968.1"/>
</dbReference>
<accession>A0AA96K506</accession>
<dbReference type="Proteomes" id="UP001302494">
    <property type="component" value="Chromosome"/>
</dbReference>
<reference evidence="1 2" key="1">
    <citation type="submission" date="2023-01" db="EMBL/GenBank/DDBJ databases">
        <title>Cultivation and genomic characterization of new, ubiquitous marine nitrite-oxidizing bacteria from the Nitrospirales.</title>
        <authorList>
            <person name="Mueller A.J."/>
            <person name="Daebeler A."/>
            <person name="Herbold C.W."/>
            <person name="Kirkegaard R.H."/>
            <person name="Daims H."/>
        </authorList>
    </citation>
    <scope>NUCLEOTIDE SEQUENCE [LARGE SCALE GENOMIC DNA]</scope>
    <source>
        <strain evidence="1 2">DK</strain>
    </source>
</reference>
<sequence length="355" mass="39347">MIEGNQSRAQELAHQSALRKAISQAIESEIQKGTKEELQYQVKKVGLLKEPYPYLMTQKVIESGMEGKLLTVSLEIQVDSEALTRFLGQQGILAERMEEQKRKEWPMIMVLVGEEINGKEHRPSFCGTMLTKTLLGEGFSLVDEEAIQRSIQHDQAVQSLLRGNQKAAAAMALQYGAGIVISGRAVVTKSGLKSGPMQVHGANVTLQALHSDSGEIFASAIGDGFYPHVNMITGSQKAVEEATQKALKSLLEDFQRQLETSASTLLVSISGITYGQLAYLKKILRENSRFPNLTDIQQKSFQGQVAKLQFTITNSPQEFTDRLATYDFQKFALNVLSYSPRKVDFALNLKPFSSR</sequence>
<name>A0AA96K506_9BACT</name>